<keyword evidence="6 8" id="KW-1133">Transmembrane helix</keyword>
<evidence type="ECO:0000256" key="3">
    <source>
        <dbReference type="ARBA" id="ARBA00022448"/>
    </source>
</evidence>
<dbReference type="InterPro" id="IPR010651">
    <property type="entry name" value="Sugar_transport"/>
</dbReference>
<evidence type="ECO:0000313" key="9">
    <source>
        <dbReference type="EMBL" id="SMH32997.1"/>
    </source>
</evidence>
<dbReference type="GO" id="GO:0015144">
    <property type="term" value="F:carbohydrate transmembrane transporter activity"/>
    <property type="evidence" value="ECO:0007669"/>
    <property type="project" value="InterPro"/>
</dbReference>
<keyword evidence="4" id="KW-0762">Sugar transport</keyword>
<dbReference type="OrthoDB" id="1452595at2"/>
<keyword evidence="5 8" id="KW-0812">Transmembrane</keyword>
<dbReference type="Pfam" id="PF06800">
    <property type="entry name" value="Sugar_transport"/>
    <property type="match status" value="1"/>
</dbReference>
<name>A0A1X7N687_9LACT</name>
<dbReference type="EMBL" id="FXBJ01000002">
    <property type="protein sequence ID" value="SMH32997.1"/>
    <property type="molecule type" value="Genomic_DNA"/>
</dbReference>
<comment type="subcellular location">
    <subcellularLocation>
        <location evidence="1">Cell membrane</location>
        <topology evidence="1">Multi-pass membrane protein</topology>
    </subcellularLocation>
</comment>
<organism evidence="9 10">
    <name type="scientific">Carnobacterium iners</name>
    <dbReference type="NCBI Taxonomy" id="1073423"/>
    <lineage>
        <taxon>Bacteria</taxon>
        <taxon>Bacillati</taxon>
        <taxon>Bacillota</taxon>
        <taxon>Bacilli</taxon>
        <taxon>Lactobacillales</taxon>
        <taxon>Carnobacteriaceae</taxon>
        <taxon>Carnobacterium</taxon>
    </lineage>
</organism>
<feature type="transmembrane region" description="Helical" evidence="8">
    <location>
        <begin position="88"/>
        <end position="110"/>
    </location>
</feature>
<dbReference type="AlphaFoldDB" id="A0A1X7N687"/>
<reference evidence="9 10" key="1">
    <citation type="submission" date="2017-04" db="EMBL/GenBank/DDBJ databases">
        <authorList>
            <person name="Afonso C.L."/>
            <person name="Miller P.J."/>
            <person name="Scott M.A."/>
            <person name="Spackman E."/>
            <person name="Goraichik I."/>
            <person name="Dimitrov K.M."/>
            <person name="Suarez D.L."/>
            <person name="Swayne D.E."/>
        </authorList>
    </citation>
    <scope>NUCLEOTIDE SEQUENCE [LARGE SCALE GENOMIC DNA]</scope>
    <source>
        <strain evidence="9 10">LMG26642</strain>
    </source>
</reference>
<evidence type="ECO:0000256" key="5">
    <source>
        <dbReference type="ARBA" id="ARBA00022692"/>
    </source>
</evidence>
<feature type="transmembrane region" description="Helical" evidence="8">
    <location>
        <begin position="208"/>
        <end position="226"/>
    </location>
</feature>
<keyword evidence="10" id="KW-1185">Reference proteome</keyword>
<feature type="transmembrane region" description="Helical" evidence="8">
    <location>
        <begin position="265"/>
        <end position="283"/>
    </location>
</feature>
<keyword evidence="3" id="KW-0813">Transport</keyword>
<dbReference type="RefSeq" id="WP_085559627.1">
    <property type="nucleotide sequence ID" value="NZ_FOAH01000004.1"/>
</dbReference>
<gene>
    <name evidence="9" type="ORF">SAMN04488700_1474</name>
</gene>
<dbReference type="GO" id="GO:0005886">
    <property type="term" value="C:plasma membrane"/>
    <property type="evidence" value="ECO:0007669"/>
    <property type="project" value="UniProtKB-SubCell"/>
</dbReference>
<comment type="similarity">
    <text evidence="2">Belongs to the GRP transporter (TC 2.A.7.5) family.</text>
</comment>
<dbReference type="SUPFAM" id="SSF103481">
    <property type="entry name" value="Multidrug resistance efflux transporter EmrE"/>
    <property type="match status" value="2"/>
</dbReference>
<sequence>MEILLALIPAFAWGSIGLVSGKLGGTPQQQTLGMTIGSFVFAIGAYLVYRPTFEMNSMIVGLISGLFWTLGQNKQFQSMKLMGVSNTLPVSTGLQLMANTLAGVLLFREWTSSRDLFLGVLALAFLIIGVRFTTVSDQKDSGDEAASVKKAWMKALGLSTLGYAFYTITINASGVDALAVILPQSIGMVIGALFFSRKEQVWNHYTTRNILTGLIWGVGNIFMLISMKAIGLAVSFSLSQMGIIISTLGGIWFLGETKSKREFRYIIIGCVLVIIGGIILGYLKS</sequence>
<keyword evidence="7 8" id="KW-0472">Membrane</keyword>
<feature type="transmembrane region" description="Helical" evidence="8">
    <location>
        <begin position="178"/>
        <end position="196"/>
    </location>
</feature>
<evidence type="ECO:0000313" key="10">
    <source>
        <dbReference type="Proteomes" id="UP000193435"/>
    </source>
</evidence>
<dbReference type="Proteomes" id="UP000193435">
    <property type="component" value="Unassembled WGS sequence"/>
</dbReference>
<feature type="transmembrane region" description="Helical" evidence="8">
    <location>
        <begin position="155"/>
        <end position="172"/>
    </location>
</feature>
<proteinExistence type="inferred from homology"/>
<evidence type="ECO:0000256" key="4">
    <source>
        <dbReference type="ARBA" id="ARBA00022597"/>
    </source>
</evidence>
<accession>A0A1X7N687</accession>
<dbReference type="STRING" id="1073423.SAMN04488700_1474"/>
<evidence type="ECO:0000256" key="1">
    <source>
        <dbReference type="ARBA" id="ARBA00004651"/>
    </source>
</evidence>
<protein>
    <submittedName>
        <fullName evidence="9">Glucose uptake protein</fullName>
    </submittedName>
</protein>
<evidence type="ECO:0000256" key="7">
    <source>
        <dbReference type="ARBA" id="ARBA00023136"/>
    </source>
</evidence>
<evidence type="ECO:0000256" key="2">
    <source>
        <dbReference type="ARBA" id="ARBA00006117"/>
    </source>
</evidence>
<dbReference type="InterPro" id="IPR037185">
    <property type="entry name" value="EmrE-like"/>
</dbReference>
<evidence type="ECO:0000256" key="8">
    <source>
        <dbReference type="SAM" id="Phobius"/>
    </source>
</evidence>
<evidence type="ECO:0000256" key="6">
    <source>
        <dbReference type="ARBA" id="ARBA00022989"/>
    </source>
</evidence>
<dbReference type="PANTHER" id="PTHR16119">
    <property type="entry name" value="TRANSMEMBRANE PROTEIN 144"/>
    <property type="match status" value="1"/>
</dbReference>
<feature type="transmembrane region" description="Helical" evidence="8">
    <location>
        <begin position="232"/>
        <end position="253"/>
    </location>
</feature>
<feature type="transmembrane region" description="Helical" evidence="8">
    <location>
        <begin position="116"/>
        <end position="134"/>
    </location>
</feature>
<dbReference type="PANTHER" id="PTHR16119:SF17">
    <property type="entry name" value="TRANSMEMBRANE PROTEIN 144"/>
    <property type="match status" value="1"/>
</dbReference>
<feature type="transmembrane region" description="Helical" evidence="8">
    <location>
        <begin position="31"/>
        <end position="49"/>
    </location>
</feature>